<dbReference type="EMBL" id="JAKKUT010000001">
    <property type="protein sequence ID" value="MDG2989767.1"/>
    <property type="molecule type" value="Genomic_DNA"/>
</dbReference>
<comment type="caution">
    <text evidence="6">The sequence shown here is derived from an EMBL/GenBank/DDBJ whole genome shotgun (WGS) entry which is preliminary data.</text>
</comment>
<evidence type="ECO:0000256" key="4">
    <source>
        <dbReference type="ARBA" id="ARBA00023136"/>
    </source>
</evidence>
<name>A0ABT6EWN0_9SYNE</name>
<dbReference type="NCBIfam" id="NF009650">
    <property type="entry name" value="PRK13183.1"/>
    <property type="match status" value="1"/>
</dbReference>
<protein>
    <recommendedName>
        <fullName evidence="5">Protein PsbN</fullName>
    </recommendedName>
</protein>
<keyword evidence="5" id="KW-0793">Thylakoid</keyword>
<evidence type="ECO:0000256" key="2">
    <source>
        <dbReference type="ARBA" id="ARBA00022692"/>
    </source>
</evidence>
<accession>A0ABT6EWN0</accession>
<reference evidence="6" key="2">
    <citation type="submission" date="2022-01" db="EMBL/GenBank/DDBJ databases">
        <authorList>
            <person name="Zivanovic Y."/>
            <person name="Moreira D."/>
            <person name="Lopez-Garcia P."/>
        </authorList>
    </citation>
    <scope>NUCLEOTIDE SEQUENCE</scope>
    <source>
        <strain evidence="6">G9</strain>
    </source>
</reference>
<evidence type="ECO:0000256" key="3">
    <source>
        <dbReference type="ARBA" id="ARBA00022989"/>
    </source>
</evidence>
<evidence type="ECO:0000256" key="1">
    <source>
        <dbReference type="ARBA" id="ARBA00004167"/>
    </source>
</evidence>
<dbReference type="RefSeq" id="WP_277865682.1">
    <property type="nucleotide sequence ID" value="NZ_JAKKUT010000001.1"/>
</dbReference>
<comment type="subcellular location">
    <subcellularLocation>
        <location evidence="5">Cellular thylakoid membrane</location>
        <topology evidence="5">Single-pass membrane protein</topology>
    </subcellularLocation>
    <subcellularLocation>
        <location evidence="1">Membrane</location>
        <topology evidence="1">Single-pass membrane protein</topology>
    </subcellularLocation>
</comment>
<dbReference type="InterPro" id="IPR003398">
    <property type="entry name" value="PSII_PsbN"/>
</dbReference>
<reference evidence="6" key="1">
    <citation type="journal article" date="2022" name="Genome Biol. Evol.">
        <title>A New Gene Family Diagnostic for Intracellular Biomineralization of Amorphous Ca Carbonates by Cyanobacteria.</title>
        <authorList>
            <person name="Benzerara K."/>
            <person name="Duprat E."/>
            <person name="Bitard-Feildel T."/>
            <person name="Caumes G."/>
            <person name="Cassier-Chauvat C."/>
            <person name="Chauvat F."/>
            <person name="Dezi M."/>
            <person name="Diop S.I."/>
            <person name="Gaschignard G."/>
            <person name="Gorgen S."/>
            <person name="Gugger M."/>
            <person name="Lopez-Garcia P."/>
            <person name="Millet M."/>
            <person name="Skouri-Panet F."/>
            <person name="Moreira D."/>
            <person name="Callebaut I."/>
        </authorList>
    </citation>
    <scope>NUCLEOTIDE SEQUENCE</scope>
    <source>
        <strain evidence="6">G9</strain>
    </source>
</reference>
<dbReference type="PANTHER" id="PTHR35326">
    <property type="entry name" value="PROTEIN PSBN"/>
    <property type="match status" value="1"/>
</dbReference>
<evidence type="ECO:0000256" key="5">
    <source>
        <dbReference type="HAMAP-Rule" id="MF_00293"/>
    </source>
</evidence>
<comment type="similarity">
    <text evidence="5">Belongs to the PsbN family.</text>
</comment>
<comment type="function">
    <text evidence="5">May play a role in photosystem I and II biogenesis.</text>
</comment>
<keyword evidence="3 5" id="KW-1133">Transmembrane helix</keyword>
<feature type="transmembrane region" description="Helical" evidence="5">
    <location>
        <begin position="6"/>
        <end position="27"/>
    </location>
</feature>
<dbReference type="HAMAP" id="MF_00293">
    <property type="entry name" value="PSII_PsbN"/>
    <property type="match status" value="1"/>
</dbReference>
<organism evidence="6 7">
    <name type="scientific">Candidatus Synechococcus calcipolaris G9</name>
    <dbReference type="NCBI Taxonomy" id="1497997"/>
    <lineage>
        <taxon>Bacteria</taxon>
        <taxon>Bacillati</taxon>
        <taxon>Cyanobacteriota</taxon>
        <taxon>Cyanophyceae</taxon>
        <taxon>Synechococcales</taxon>
        <taxon>Synechococcaceae</taxon>
        <taxon>Synechococcus</taxon>
    </lineage>
</organism>
<keyword evidence="2 5" id="KW-0812">Transmembrane</keyword>
<dbReference type="Pfam" id="PF02468">
    <property type="entry name" value="PsbN"/>
    <property type="match status" value="1"/>
</dbReference>
<dbReference type="PANTHER" id="PTHR35326:SF3">
    <property type="entry name" value="PROTEIN PSBN"/>
    <property type="match status" value="1"/>
</dbReference>
<comment type="caution">
    <text evidence="5">Originally thought to be a component of PSII; based on experiments in Synechocystis, N.tabacum and barley, and its absence from PSII in T.elongatus and T.vulcanus, this is probably not true.</text>
</comment>
<proteinExistence type="inferred from homology"/>
<evidence type="ECO:0000313" key="6">
    <source>
        <dbReference type="EMBL" id="MDG2989767.1"/>
    </source>
</evidence>
<gene>
    <name evidence="5 6" type="primary">psbN</name>
    <name evidence="6" type="ORF">L3556_02275</name>
</gene>
<keyword evidence="4 5" id="KW-0472">Membrane</keyword>
<sequence>MESATVLSISIAAICIGITAYSVYLSFGPPSKELADPFDDHDD</sequence>
<dbReference type="Proteomes" id="UP001154265">
    <property type="component" value="Unassembled WGS sequence"/>
</dbReference>
<evidence type="ECO:0000313" key="7">
    <source>
        <dbReference type="Proteomes" id="UP001154265"/>
    </source>
</evidence>
<keyword evidence="7" id="KW-1185">Reference proteome</keyword>